<feature type="region of interest" description="Disordered" evidence="1">
    <location>
        <begin position="1"/>
        <end position="30"/>
    </location>
</feature>
<accession>A0A938BPB3</accession>
<dbReference type="Proteomes" id="UP000703893">
    <property type="component" value="Unassembled WGS sequence"/>
</dbReference>
<sequence length="79" mass="8095">MNVGAAGNSPLNATGRLSQGSAAQPRDDLASKLEDLEKSQIEELIKAAQMYGPKMALQLAEQMTGGGAGGMKGGDFNLS</sequence>
<dbReference type="EMBL" id="VGJX01000938">
    <property type="protein sequence ID" value="MBM3276258.1"/>
    <property type="molecule type" value="Genomic_DNA"/>
</dbReference>
<evidence type="ECO:0000313" key="3">
    <source>
        <dbReference type="Proteomes" id="UP000703893"/>
    </source>
</evidence>
<name>A0A938BPB3_9BACT</name>
<organism evidence="2 3">
    <name type="scientific">Candidatus Tanganyikabacteria bacterium</name>
    <dbReference type="NCBI Taxonomy" id="2961651"/>
    <lineage>
        <taxon>Bacteria</taxon>
        <taxon>Bacillati</taxon>
        <taxon>Candidatus Sericytochromatia</taxon>
        <taxon>Candidatus Tanganyikabacteria</taxon>
    </lineage>
</organism>
<evidence type="ECO:0000313" key="2">
    <source>
        <dbReference type="EMBL" id="MBM3276258.1"/>
    </source>
</evidence>
<dbReference type="AlphaFoldDB" id="A0A938BPB3"/>
<reference evidence="2 3" key="1">
    <citation type="submission" date="2019-03" db="EMBL/GenBank/DDBJ databases">
        <title>Lake Tanganyika Metagenome-Assembled Genomes (MAGs).</title>
        <authorList>
            <person name="Tran P."/>
        </authorList>
    </citation>
    <scope>NUCLEOTIDE SEQUENCE [LARGE SCALE GENOMIC DNA]</scope>
    <source>
        <strain evidence="2">K_DeepCast_65m_m2_236</strain>
    </source>
</reference>
<feature type="non-terminal residue" evidence="2">
    <location>
        <position position="79"/>
    </location>
</feature>
<comment type="caution">
    <text evidence="2">The sequence shown here is derived from an EMBL/GenBank/DDBJ whole genome shotgun (WGS) entry which is preliminary data.</text>
</comment>
<feature type="compositionally biased region" description="Polar residues" evidence="1">
    <location>
        <begin position="9"/>
        <end position="22"/>
    </location>
</feature>
<gene>
    <name evidence="2" type="ORF">FJZ00_13980</name>
</gene>
<evidence type="ECO:0000256" key="1">
    <source>
        <dbReference type="SAM" id="MobiDB-lite"/>
    </source>
</evidence>
<proteinExistence type="predicted"/>
<protein>
    <submittedName>
        <fullName evidence="2">Uncharacterized protein</fullName>
    </submittedName>
</protein>